<name>A0A9D1JJW3_9FIRM</name>
<keyword evidence="1" id="KW-0479">Metal-binding</keyword>
<protein>
    <submittedName>
        <fullName evidence="2">Aminopeptidase</fullName>
    </submittedName>
</protein>
<dbReference type="Pfam" id="PF02073">
    <property type="entry name" value="Peptidase_M29"/>
    <property type="match status" value="1"/>
</dbReference>
<evidence type="ECO:0000313" key="2">
    <source>
        <dbReference type="EMBL" id="HIS31520.1"/>
    </source>
</evidence>
<organism evidence="2 3">
    <name type="scientific">Candidatus Limivivens intestinipullorum</name>
    <dbReference type="NCBI Taxonomy" id="2840858"/>
    <lineage>
        <taxon>Bacteria</taxon>
        <taxon>Bacillati</taxon>
        <taxon>Bacillota</taxon>
        <taxon>Clostridia</taxon>
        <taxon>Lachnospirales</taxon>
        <taxon>Lachnospiraceae</taxon>
        <taxon>Lachnospiraceae incertae sedis</taxon>
        <taxon>Candidatus Limivivens</taxon>
    </lineage>
</organism>
<dbReference type="GO" id="GO:0046872">
    <property type="term" value="F:metal ion binding"/>
    <property type="evidence" value="ECO:0007669"/>
    <property type="project" value="UniProtKB-KW"/>
</dbReference>
<reference evidence="2" key="2">
    <citation type="journal article" date="2021" name="PeerJ">
        <title>Extensive microbial diversity within the chicken gut microbiome revealed by metagenomics and culture.</title>
        <authorList>
            <person name="Gilroy R."/>
            <person name="Ravi A."/>
            <person name="Getino M."/>
            <person name="Pursley I."/>
            <person name="Horton D.L."/>
            <person name="Alikhan N.F."/>
            <person name="Baker D."/>
            <person name="Gharbi K."/>
            <person name="Hall N."/>
            <person name="Watson M."/>
            <person name="Adriaenssens E.M."/>
            <person name="Foster-Nyarko E."/>
            <person name="Jarju S."/>
            <person name="Secka A."/>
            <person name="Antonio M."/>
            <person name="Oren A."/>
            <person name="Chaudhuri R.R."/>
            <person name="La Ragione R."/>
            <person name="Hildebrand F."/>
            <person name="Pallen M.J."/>
        </authorList>
    </citation>
    <scope>NUCLEOTIDE SEQUENCE</scope>
    <source>
        <strain evidence="2">CHK190-19873</strain>
    </source>
</reference>
<dbReference type="InterPro" id="IPR052170">
    <property type="entry name" value="M29_Exopeptidase"/>
</dbReference>
<evidence type="ECO:0000256" key="1">
    <source>
        <dbReference type="ARBA" id="ARBA00022723"/>
    </source>
</evidence>
<dbReference type="InterPro" id="IPR000787">
    <property type="entry name" value="Peptidase_M29"/>
</dbReference>
<reference evidence="2" key="1">
    <citation type="submission" date="2020-10" db="EMBL/GenBank/DDBJ databases">
        <authorList>
            <person name="Gilroy R."/>
        </authorList>
    </citation>
    <scope>NUCLEOTIDE SEQUENCE</scope>
    <source>
        <strain evidence="2">CHK190-19873</strain>
    </source>
</reference>
<keyword evidence="2" id="KW-0031">Aminopeptidase</keyword>
<gene>
    <name evidence="2" type="ORF">IAB44_08265</name>
</gene>
<keyword evidence="2" id="KW-0378">Hydrolase</keyword>
<dbReference type="SUPFAM" id="SSF144052">
    <property type="entry name" value="Thermophilic metalloprotease-like"/>
    <property type="match status" value="1"/>
</dbReference>
<keyword evidence="2" id="KW-0645">Protease</keyword>
<evidence type="ECO:0000313" key="3">
    <source>
        <dbReference type="Proteomes" id="UP000823935"/>
    </source>
</evidence>
<dbReference type="GO" id="GO:0004177">
    <property type="term" value="F:aminopeptidase activity"/>
    <property type="evidence" value="ECO:0007669"/>
    <property type="project" value="UniProtKB-KW"/>
</dbReference>
<dbReference type="EMBL" id="DVIQ01000043">
    <property type="protein sequence ID" value="HIS31520.1"/>
    <property type="molecule type" value="Genomic_DNA"/>
</dbReference>
<comment type="caution">
    <text evidence="2">The sequence shown here is derived from an EMBL/GenBank/DDBJ whole genome shotgun (WGS) entry which is preliminary data.</text>
</comment>
<dbReference type="AlphaFoldDB" id="A0A9D1JJW3"/>
<dbReference type="PANTHER" id="PTHR34448:SF1">
    <property type="entry name" value="BLL6088 PROTEIN"/>
    <property type="match status" value="1"/>
</dbReference>
<accession>A0A9D1JJW3</accession>
<dbReference type="GO" id="GO:0006508">
    <property type="term" value="P:proteolysis"/>
    <property type="evidence" value="ECO:0007669"/>
    <property type="project" value="InterPro"/>
</dbReference>
<proteinExistence type="predicted"/>
<sequence length="682" mass="78456">MQEYEELIQERYGLAMDRIREIGAEEKVREPFREYFAKMAAFIGMMDETAKALASGETAAYTLEQWQEQNRRLYEDILPEHYETSYGNPEYAVKTLGEVHGRILSFLYTELRGMIVFAFEQRMEDMTILAETFIEVYNAFEEEIPSYKQIQQILYWFISDNSDLTVTYRTREVLDPSLDFAKKIICGEDLTDLRYLYKYGEYVSENELETARFLNSLPQETINLMADTYTEGFRIGFEVAGKDLSKKKTVNIRYVLGFERMIRRAVENFEKMGLAPVIYRAAANSINKCLPSRNGYYGGNPNKQYDYDHRADNAVYLDGAFAERKLGVLRTAYEQYKDLARVHAGPAVLEIFGEKPFSPQVKEAAYHLSEKQQKLSVSYDNEAGAITKKYILPQERSFTIIAFPIPEIGPEFPEIFREIIRINTLDYRLYQRVQQTIIDALDQGYAVHIKGSKENRTDLTVRLWRLQNPEKETIFENCVADVNIPVGEVFTSPVLAGTAGILHVTQVYLGQLDYKNLELTFEDGMIRDYTCTNFSNEKENKDYIRENILAHHDTLPMGEFAIGTNTTAYAAARKYGIGDKLPILIAEKMGPHFAVGDTCYSWDEDTVLHNPDGKEIVAKDNEVSRLRDEDTAKAYFNCHTDITIPYSELDHIRVLCEDGREISIIENGRFVLPGTELLNEPL</sequence>
<dbReference type="Proteomes" id="UP000823935">
    <property type="component" value="Unassembled WGS sequence"/>
</dbReference>
<dbReference type="PANTHER" id="PTHR34448">
    <property type="entry name" value="AMINOPEPTIDASE"/>
    <property type="match status" value="1"/>
</dbReference>